<evidence type="ECO:0000259" key="1">
    <source>
        <dbReference type="PROSITE" id="PS51186"/>
    </source>
</evidence>
<proteinExistence type="predicted"/>
<dbReference type="AlphaFoldDB" id="A0AAD4GTP8"/>
<dbReference type="InterPro" id="IPR000182">
    <property type="entry name" value="GNAT_dom"/>
</dbReference>
<dbReference type="InterPro" id="IPR016181">
    <property type="entry name" value="Acyl_CoA_acyltransferase"/>
</dbReference>
<sequence>MPLTLTEAREADALRITEIHIAAFRDNPMLLAQFPTPTVLADYFDTLVQKARDEIRDPKWAVLVVCDQPEPKPQVGQDTARVVISFAKWRRPIEESRVESYIQVPWEWPAGTRFDILEQWSERVEAAARMLVGAMPYYNLSYIATDPVHSRRGAGSMLVKWGIEQATKEGVLVALESTKNASPFYTKLGFKEEGLITMVLEEGLVYEEMCFVWRS</sequence>
<dbReference type="InterPro" id="IPR052523">
    <property type="entry name" value="Trichothecene_AcTrans"/>
</dbReference>
<organism evidence="2 3">
    <name type="scientific">Aspergillus nanangensis</name>
    <dbReference type="NCBI Taxonomy" id="2582783"/>
    <lineage>
        <taxon>Eukaryota</taxon>
        <taxon>Fungi</taxon>
        <taxon>Dikarya</taxon>
        <taxon>Ascomycota</taxon>
        <taxon>Pezizomycotina</taxon>
        <taxon>Eurotiomycetes</taxon>
        <taxon>Eurotiomycetidae</taxon>
        <taxon>Eurotiales</taxon>
        <taxon>Aspergillaceae</taxon>
        <taxon>Aspergillus</taxon>
        <taxon>Aspergillus subgen. Circumdati</taxon>
    </lineage>
</organism>
<dbReference type="Proteomes" id="UP001194746">
    <property type="component" value="Unassembled WGS sequence"/>
</dbReference>
<protein>
    <recommendedName>
        <fullName evidence="1">N-acetyltransferase domain-containing protein</fullName>
    </recommendedName>
</protein>
<name>A0AAD4GTP8_ASPNN</name>
<keyword evidence="3" id="KW-1185">Reference proteome</keyword>
<dbReference type="Pfam" id="PF13508">
    <property type="entry name" value="Acetyltransf_7"/>
    <property type="match status" value="1"/>
</dbReference>
<dbReference type="PROSITE" id="PS51186">
    <property type="entry name" value="GNAT"/>
    <property type="match status" value="1"/>
</dbReference>
<comment type="caution">
    <text evidence="2">The sequence shown here is derived from an EMBL/GenBank/DDBJ whole genome shotgun (WGS) entry which is preliminary data.</text>
</comment>
<accession>A0AAD4GTP8</accession>
<reference evidence="2" key="2">
    <citation type="submission" date="2020-02" db="EMBL/GenBank/DDBJ databases">
        <authorList>
            <person name="Gilchrist C.L.M."/>
            <person name="Chooi Y.-H."/>
        </authorList>
    </citation>
    <scope>NUCLEOTIDE SEQUENCE</scope>
    <source>
        <strain evidence="2">MST-FP2251</strain>
    </source>
</reference>
<dbReference type="GO" id="GO:0016747">
    <property type="term" value="F:acyltransferase activity, transferring groups other than amino-acyl groups"/>
    <property type="evidence" value="ECO:0007669"/>
    <property type="project" value="InterPro"/>
</dbReference>
<feature type="domain" description="N-acetyltransferase" evidence="1">
    <location>
        <begin position="87"/>
        <end position="213"/>
    </location>
</feature>
<reference evidence="2" key="1">
    <citation type="journal article" date="2019" name="Beilstein J. Org. Chem.">
        <title>Nanangenines: drimane sesquiterpenoids as the dominant metabolite cohort of a novel Australian fungus, Aspergillus nanangensis.</title>
        <authorList>
            <person name="Lacey H.J."/>
            <person name="Gilchrist C.L.M."/>
            <person name="Crombie A."/>
            <person name="Kalaitzis J.A."/>
            <person name="Vuong D."/>
            <person name="Rutledge P.J."/>
            <person name="Turner P."/>
            <person name="Pitt J.I."/>
            <person name="Lacey E."/>
            <person name="Chooi Y.H."/>
            <person name="Piggott A.M."/>
        </authorList>
    </citation>
    <scope>NUCLEOTIDE SEQUENCE</scope>
    <source>
        <strain evidence="2">MST-FP2251</strain>
    </source>
</reference>
<dbReference type="PANTHER" id="PTHR42791:SF2">
    <property type="entry name" value="N-ACETYLTRANSFERASE DOMAIN-CONTAINING PROTEIN"/>
    <property type="match status" value="1"/>
</dbReference>
<dbReference type="Gene3D" id="3.40.630.30">
    <property type="match status" value="1"/>
</dbReference>
<evidence type="ECO:0000313" key="3">
    <source>
        <dbReference type="Proteomes" id="UP001194746"/>
    </source>
</evidence>
<dbReference type="PANTHER" id="PTHR42791">
    <property type="entry name" value="GNAT FAMILY ACETYLTRANSFERASE"/>
    <property type="match status" value="1"/>
</dbReference>
<dbReference type="SUPFAM" id="SSF55729">
    <property type="entry name" value="Acyl-CoA N-acyltransferases (Nat)"/>
    <property type="match status" value="1"/>
</dbReference>
<gene>
    <name evidence="2" type="ORF">FE257_008096</name>
</gene>
<evidence type="ECO:0000313" key="2">
    <source>
        <dbReference type="EMBL" id="KAF9888927.1"/>
    </source>
</evidence>
<dbReference type="EMBL" id="VCAU01000041">
    <property type="protein sequence ID" value="KAF9888927.1"/>
    <property type="molecule type" value="Genomic_DNA"/>
</dbReference>